<evidence type="ECO:0000313" key="3">
    <source>
        <dbReference type="Proteomes" id="UP000003986"/>
    </source>
</evidence>
<name>D6AKZ8_STRFL</name>
<dbReference type="Proteomes" id="UP000003986">
    <property type="component" value="Unassembled WGS sequence"/>
</dbReference>
<dbReference type="EMBL" id="DS999644">
    <property type="protein sequence ID" value="EFE77375.2"/>
    <property type="molecule type" value="Genomic_DNA"/>
</dbReference>
<proteinExistence type="predicted"/>
<dbReference type="AlphaFoldDB" id="D6AKZ8"/>
<organism evidence="2 3">
    <name type="scientific">Streptomyces filamentosus NRRL 15998</name>
    <dbReference type="NCBI Taxonomy" id="457431"/>
    <lineage>
        <taxon>Bacteria</taxon>
        <taxon>Bacillati</taxon>
        <taxon>Actinomycetota</taxon>
        <taxon>Actinomycetes</taxon>
        <taxon>Kitasatosporales</taxon>
        <taxon>Streptomycetaceae</taxon>
        <taxon>Streptomyces</taxon>
    </lineage>
</organism>
<evidence type="ECO:0000313" key="2">
    <source>
        <dbReference type="EMBL" id="EFE77375.2"/>
    </source>
</evidence>
<protein>
    <submittedName>
        <fullName evidence="2">Predicted protein</fullName>
    </submittedName>
</protein>
<reference evidence="3" key="1">
    <citation type="submission" date="2008-10" db="EMBL/GenBank/DDBJ databases">
        <authorList>
            <person name="Molnar K."/>
        </authorList>
    </citation>
    <scope>NUCLEOTIDE SEQUENCE [LARGE SCALE GENOMIC DNA]</scope>
    <source>
        <strain evidence="3">NRRL 15998</strain>
    </source>
</reference>
<accession>D6AKZ8</accession>
<feature type="region of interest" description="Disordered" evidence="1">
    <location>
        <begin position="1"/>
        <end position="46"/>
    </location>
</feature>
<sequence>MTAPARTPGRGPLPYPIRAGGLADRRSAPVRPVMEGGRRDGLSRTRPTVTTEMALEFADHTIRYGRT</sequence>
<evidence type="ECO:0000256" key="1">
    <source>
        <dbReference type="SAM" id="MobiDB-lite"/>
    </source>
</evidence>
<reference evidence="3" key="2">
    <citation type="submission" date="2008-12" db="EMBL/GenBank/DDBJ databases">
        <title>Annotation of Streptomyces roseosporus strain NRRL 15998.</title>
        <authorList>
            <consortium name="The Broad Institute Genome Sequencing Platform"/>
            <consortium name="Broad Institute Microbial Sequencing Center"/>
            <person name="Fischbach M."/>
            <person name="Ward D."/>
            <person name="Young S."/>
            <person name="Kodira C.D."/>
            <person name="Zeng Q."/>
            <person name="Koehrsen M."/>
            <person name="Godfrey P."/>
            <person name="Alvarado L."/>
            <person name="Berlin A.M."/>
            <person name="Borenstein D."/>
            <person name="Chen Z."/>
            <person name="Engels R."/>
            <person name="Freedman E."/>
            <person name="Gellesch M."/>
            <person name="Goldberg J."/>
            <person name="Griggs A."/>
            <person name="Gujja S."/>
            <person name="Heiman D.I."/>
            <person name="Hepburn T.A."/>
            <person name="Howarth C."/>
            <person name="Jen D."/>
            <person name="Larson L."/>
            <person name="Lewis B."/>
            <person name="Mehta T."/>
            <person name="Park D."/>
            <person name="Pearson M."/>
            <person name="Roberts A."/>
            <person name="Saif S."/>
            <person name="Shea T.D."/>
            <person name="Shenoy N."/>
            <person name="Sisk P."/>
            <person name="Stolte C."/>
            <person name="Sykes S.N."/>
            <person name="Walk T."/>
            <person name="White J."/>
            <person name="Yandava C."/>
            <person name="Straight P."/>
            <person name="Clardy J."/>
            <person name="Hung D."/>
            <person name="Kolter R."/>
            <person name="Mekalanos J."/>
            <person name="Walker S."/>
            <person name="Walsh C.T."/>
            <person name="Wieland B.L.C."/>
            <person name="Ilzarbe M."/>
            <person name="Galagan J."/>
            <person name="Nusbaum C."/>
            <person name="Birren B."/>
        </authorList>
    </citation>
    <scope>NUCLEOTIDE SEQUENCE [LARGE SCALE GENOMIC DNA]</scope>
    <source>
        <strain evidence="3">NRRL 15998</strain>
    </source>
</reference>
<gene>
    <name evidence="2" type="ORF">SSGG_04742</name>
</gene>